<dbReference type="EMBL" id="JAOTPV010000034">
    <property type="protein sequence ID" value="KAJ4468872.1"/>
    <property type="molecule type" value="Genomic_DNA"/>
</dbReference>
<gene>
    <name evidence="1" type="ORF">J3R30DRAFT_3409914</name>
</gene>
<comment type="caution">
    <text evidence="1">The sequence shown here is derived from an EMBL/GenBank/DDBJ whole genome shotgun (WGS) entry which is preliminary data.</text>
</comment>
<evidence type="ECO:0000313" key="1">
    <source>
        <dbReference type="EMBL" id="KAJ4468872.1"/>
    </source>
</evidence>
<sequence>MRLAPAYLAFGVILGLSINAYAVPVAVLAFQSLTTRRVPAETHKILSRPLPRQRHTVTISFPTPATIHYTTEYEGQELPVPKKSKPTSQSDIHFAQSLVETYGRTDYPEDVFELNFDNSHPYENLGTGFVSYKAEVEFSPLEANAVGEEGEDICSPCFGTIFRDAELKVETILWPLENPERESYLYPRNAHPFLQLV</sequence>
<organism evidence="1 2">
    <name type="scientific">Lentinula aciculospora</name>
    <dbReference type="NCBI Taxonomy" id="153920"/>
    <lineage>
        <taxon>Eukaryota</taxon>
        <taxon>Fungi</taxon>
        <taxon>Dikarya</taxon>
        <taxon>Basidiomycota</taxon>
        <taxon>Agaricomycotina</taxon>
        <taxon>Agaricomycetes</taxon>
        <taxon>Agaricomycetidae</taxon>
        <taxon>Agaricales</taxon>
        <taxon>Marasmiineae</taxon>
        <taxon>Omphalotaceae</taxon>
        <taxon>Lentinula</taxon>
    </lineage>
</organism>
<keyword evidence="2" id="KW-1185">Reference proteome</keyword>
<evidence type="ECO:0000313" key="2">
    <source>
        <dbReference type="Proteomes" id="UP001150266"/>
    </source>
</evidence>
<reference evidence="1" key="1">
    <citation type="submission" date="2022-08" db="EMBL/GenBank/DDBJ databases">
        <title>A Global Phylogenomic Analysis of the Shiitake Genus Lentinula.</title>
        <authorList>
            <consortium name="DOE Joint Genome Institute"/>
            <person name="Sierra-Patev S."/>
            <person name="Min B."/>
            <person name="Naranjo-Ortiz M."/>
            <person name="Looney B."/>
            <person name="Konkel Z."/>
            <person name="Slot J.C."/>
            <person name="Sakamoto Y."/>
            <person name="Steenwyk J.L."/>
            <person name="Rokas A."/>
            <person name="Carro J."/>
            <person name="Camarero S."/>
            <person name="Ferreira P."/>
            <person name="Molpeceres G."/>
            <person name="Ruiz-Duenas F.J."/>
            <person name="Serrano A."/>
            <person name="Henrissat B."/>
            <person name="Drula E."/>
            <person name="Hughes K.W."/>
            <person name="Mata J.L."/>
            <person name="Ishikawa N.K."/>
            <person name="Vargas-Isla R."/>
            <person name="Ushijima S."/>
            <person name="Smith C.A."/>
            <person name="Ahrendt S."/>
            <person name="Andreopoulos W."/>
            <person name="He G."/>
            <person name="Labutti K."/>
            <person name="Lipzen A."/>
            <person name="Ng V."/>
            <person name="Riley R."/>
            <person name="Sandor L."/>
            <person name="Barry K."/>
            <person name="Martinez A.T."/>
            <person name="Xiao Y."/>
            <person name="Gibbons J.G."/>
            <person name="Terashima K."/>
            <person name="Grigoriev I.V."/>
            <person name="Hibbett D.S."/>
        </authorList>
    </citation>
    <scope>NUCLEOTIDE SEQUENCE</scope>
    <source>
        <strain evidence="1">JLM2183</strain>
    </source>
</reference>
<accession>A0A9W9DG77</accession>
<name>A0A9W9DG77_9AGAR</name>
<dbReference type="AlphaFoldDB" id="A0A9W9DG77"/>
<dbReference type="Proteomes" id="UP001150266">
    <property type="component" value="Unassembled WGS sequence"/>
</dbReference>
<protein>
    <submittedName>
        <fullName evidence="1">Uncharacterized protein</fullName>
    </submittedName>
</protein>
<proteinExistence type="predicted"/>